<feature type="domain" description="DUF1989" evidence="1">
    <location>
        <begin position="53"/>
        <end position="216"/>
    </location>
</feature>
<dbReference type="Proteomes" id="UP000199205">
    <property type="component" value="Unassembled WGS sequence"/>
</dbReference>
<protein>
    <recommendedName>
        <fullName evidence="1">DUF1989 domain-containing protein</fullName>
    </recommendedName>
</protein>
<evidence type="ECO:0000313" key="2">
    <source>
        <dbReference type="EMBL" id="SCB50136.1"/>
    </source>
</evidence>
<proteinExistence type="predicted"/>
<reference evidence="3" key="1">
    <citation type="submission" date="2016-08" db="EMBL/GenBank/DDBJ databases">
        <authorList>
            <person name="Varghese N."/>
            <person name="Submissions Spin"/>
        </authorList>
    </citation>
    <scope>NUCLEOTIDE SEQUENCE [LARGE SCALE GENOMIC DNA]</scope>
    <source>
        <strain evidence="3">P1-7</strain>
    </source>
</reference>
<gene>
    <name evidence="2" type="ORF">GA0061101_13237</name>
</gene>
<evidence type="ECO:0000313" key="3">
    <source>
        <dbReference type="Proteomes" id="UP000199205"/>
    </source>
</evidence>
<evidence type="ECO:0000259" key="1">
    <source>
        <dbReference type="Pfam" id="PF09347"/>
    </source>
</evidence>
<name>A0A1C3XDF4_9HYPH</name>
<dbReference type="PANTHER" id="PTHR31527">
    <property type="entry name" value="RE64534P"/>
    <property type="match status" value="1"/>
</dbReference>
<dbReference type="Pfam" id="PF09347">
    <property type="entry name" value="DUF1989"/>
    <property type="match status" value="1"/>
</dbReference>
<organism evidence="2 3">
    <name type="scientific">Rhizobium lusitanum</name>
    <dbReference type="NCBI Taxonomy" id="293958"/>
    <lineage>
        <taxon>Bacteria</taxon>
        <taxon>Pseudomonadati</taxon>
        <taxon>Pseudomonadota</taxon>
        <taxon>Alphaproteobacteria</taxon>
        <taxon>Hyphomicrobiales</taxon>
        <taxon>Rhizobiaceae</taxon>
        <taxon>Rhizobium/Agrobacterium group</taxon>
        <taxon>Rhizobium</taxon>
    </lineage>
</organism>
<dbReference type="NCBIfam" id="TIGR03425">
    <property type="entry name" value="urea_degr_2"/>
    <property type="match status" value="1"/>
</dbReference>
<dbReference type="AlphaFoldDB" id="A0A1C3XDF4"/>
<sequence length="272" mass="30176">MQHVRRSPEEIAANRARYEEHQRKGLEFAPKALPAPSPLPAPPVDAVRVIHQEVIPGGWYWSTRIKRGETLRIAQQQGFSTVTLVAWNAAETSERLNLPDTVKMQWTTALSKGRVIFSDMGRVMFSVIEDSSGAHDCLMGGSTATSNLTKYGEGTRNTRDNLVLLATKAGLERRDIPAALSLFAPVRVDQDGKFQWRPELRHEGDYIELRAEMEIIVGLSNCPHPLDPNPDYRPNPVTVTRIAATEPRADDICRTATAEAVRGFENNALAAI</sequence>
<dbReference type="InterPro" id="IPR018959">
    <property type="entry name" value="DUF1989"/>
</dbReference>
<dbReference type="OrthoDB" id="9772660at2"/>
<dbReference type="PANTHER" id="PTHR31527:SF0">
    <property type="entry name" value="RE64534P"/>
    <property type="match status" value="1"/>
</dbReference>
<dbReference type="InterPro" id="IPR017792">
    <property type="entry name" value="UAAP1"/>
</dbReference>
<accession>A0A1C3XDF4</accession>
<dbReference type="EMBL" id="FMAF01000032">
    <property type="protein sequence ID" value="SCB50136.1"/>
    <property type="molecule type" value="Genomic_DNA"/>
</dbReference>
<dbReference type="RefSeq" id="WP_037197385.1">
    <property type="nucleotide sequence ID" value="NZ_FMAF01000032.1"/>
</dbReference>